<keyword evidence="6 8" id="KW-1133">Transmembrane helix</keyword>
<feature type="transmembrane region" description="Helical" evidence="8">
    <location>
        <begin position="143"/>
        <end position="159"/>
    </location>
</feature>
<keyword evidence="3" id="KW-0328">Glycosyltransferase</keyword>
<dbReference type="InterPro" id="IPR038731">
    <property type="entry name" value="RgtA/B/C-like"/>
</dbReference>
<feature type="domain" description="Glycosyltransferase RgtA/B/C/D-like" evidence="9">
    <location>
        <begin position="78"/>
        <end position="225"/>
    </location>
</feature>
<dbReference type="PANTHER" id="PTHR33908">
    <property type="entry name" value="MANNOSYLTRANSFERASE YKCB-RELATED"/>
    <property type="match status" value="1"/>
</dbReference>
<dbReference type="Pfam" id="PF13231">
    <property type="entry name" value="PMT_2"/>
    <property type="match status" value="1"/>
</dbReference>
<evidence type="ECO:0000256" key="8">
    <source>
        <dbReference type="SAM" id="Phobius"/>
    </source>
</evidence>
<evidence type="ECO:0000313" key="11">
    <source>
        <dbReference type="Proteomes" id="UP001501407"/>
    </source>
</evidence>
<dbReference type="RefSeq" id="WP_194414009.1">
    <property type="nucleotide sequence ID" value="NZ_BAABKZ010000002.1"/>
</dbReference>
<dbReference type="EMBL" id="BAABKZ010000002">
    <property type="protein sequence ID" value="GAA5096269.1"/>
    <property type="molecule type" value="Genomic_DNA"/>
</dbReference>
<evidence type="ECO:0000256" key="7">
    <source>
        <dbReference type="ARBA" id="ARBA00023136"/>
    </source>
</evidence>
<keyword evidence="5 8" id="KW-0812">Transmembrane</keyword>
<evidence type="ECO:0000313" key="10">
    <source>
        <dbReference type="EMBL" id="GAA5096269.1"/>
    </source>
</evidence>
<protein>
    <submittedName>
        <fullName evidence="10">Glycosyltransferase family 39 protein</fullName>
    </submittedName>
</protein>
<reference evidence="11" key="1">
    <citation type="journal article" date="2019" name="Int. J. Syst. Evol. Microbiol.">
        <title>The Global Catalogue of Microorganisms (GCM) 10K type strain sequencing project: providing services to taxonomists for standard genome sequencing and annotation.</title>
        <authorList>
            <consortium name="The Broad Institute Genomics Platform"/>
            <consortium name="The Broad Institute Genome Sequencing Center for Infectious Disease"/>
            <person name="Wu L."/>
            <person name="Ma J."/>
        </authorList>
    </citation>
    <scope>NUCLEOTIDE SEQUENCE [LARGE SCALE GENOMIC DNA]</scope>
    <source>
        <strain evidence="11">JCM 18959</strain>
    </source>
</reference>
<evidence type="ECO:0000256" key="6">
    <source>
        <dbReference type="ARBA" id="ARBA00022989"/>
    </source>
</evidence>
<feature type="transmembrane region" description="Helical" evidence="8">
    <location>
        <begin position="209"/>
        <end position="230"/>
    </location>
</feature>
<dbReference type="PANTHER" id="PTHR33908:SF3">
    <property type="entry name" value="UNDECAPRENYL PHOSPHATE-ALPHA-4-AMINO-4-DEOXY-L-ARABINOSE ARABINOSYL TRANSFERASE"/>
    <property type="match status" value="1"/>
</dbReference>
<dbReference type="Proteomes" id="UP001501407">
    <property type="component" value="Unassembled WGS sequence"/>
</dbReference>
<keyword evidence="4" id="KW-0808">Transferase</keyword>
<evidence type="ECO:0000256" key="1">
    <source>
        <dbReference type="ARBA" id="ARBA00004651"/>
    </source>
</evidence>
<keyword evidence="2" id="KW-1003">Cell membrane</keyword>
<name>A0ABP9MH14_9MICO</name>
<feature type="transmembrane region" description="Helical" evidence="8">
    <location>
        <begin position="171"/>
        <end position="202"/>
    </location>
</feature>
<gene>
    <name evidence="10" type="ORF">GCM10025760_29570</name>
</gene>
<sequence length="502" mass="53891">MLQLESPDANAAPIPRVGRMHPALIVGVIGTVIGFAGSWIPSYWGDEAASVLSASRTWPSLGAMLLQIDGVHGLYYGFLKVWTALFGTSEAATRAPSAIAVGFMVAGTVVLARRFVGTRIAVIAGIIAAVLPRATYMAGETRSYAIGAAAAVWITVLLVRTVRPDASRRLWLVYGLACAAAMYLFLYLGLVLVVHGIVVALLSRARWRMWARAAGFALLLAVPILVVGAIQREQIGFLARRHYATAANILTKQWFGYPLLAVAAWLLILTAAAWLILALVGRRPLGARMRLTVLTLTWLVAPTVLLLIGNALLAPMYNVRYLSFCAPAAAVLVALGIATIGETVVSHWRPALTAVIATALVAASIPVYIGQRAPWAKDGGSDWRAVAEYVQRNASGGVVLFDQTTKPSRDPRLALDIYPRAFAALDDIALEAPFVARTRLWDRVADNADVTSEITGASQAWAVEARHGTATPPDVALLEGLDYHVESAVLIHRITVYHLSKE</sequence>
<feature type="transmembrane region" description="Helical" evidence="8">
    <location>
        <begin position="255"/>
        <end position="279"/>
    </location>
</feature>
<evidence type="ECO:0000259" key="9">
    <source>
        <dbReference type="Pfam" id="PF13231"/>
    </source>
</evidence>
<comment type="caution">
    <text evidence="10">The sequence shown here is derived from an EMBL/GenBank/DDBJ whole genome shotgun (WGS) entry which is preliminary data.</text>
</comment>
<evidence type="ECO:0000256" key="2">
    <source>
        <dbReference type="ARBA" id="ARBA00022475"/>
    </source>
</evidence>
<feature type="transmembrane region" description="Helical" evidence="8">
    <location>
        <begin position="91"/>
        <end position="112"/>
    </location>
</feature>
<feature type="transmembrane region" description="Helical" evidence="8">
    <location>
        <begin position="118"/>
        <end position="136"/>
    </location>
</feature>
<evidence type="ECO:0000256" key="5">
    <source>
        <dbReference type="ARBA" id="ARBA00022692"/>
    </source>
</evidence>
<feature type="transmembrane region" description="Helical" evidence="8">
    <location>
        <begin position="351"/>
        <end position="369"/>
    </location>
</feature>
<dbReference type="InterPro" id="IPR050297">
    <property type="entry name" value="LipidA_mod_glycosyltrf_83"/>
</dbReference>
<feature type="transmembrane region" description="Helical" evidence="8">
    <location>
        <begin position="291"/>
        <end position="313"/>
    </location>
</feature>
<comment type="subcellular location">
    <subcellularLocation>
        <location evidence="1">Cell membrane</location>
        <topology evidence="1">Multi-pass membrane protein</topology>
    </subcellularLocation>
</comment>
<evidence type="ECO:0000256" key="3">
    <source>
        <dbReference type="ARBA" id="ARBA00022676"/>
    </source>
</evidence>
<proteinExistence type="predicted"/>
<organism evidence="10 11">
    <name type="scientific">Microbacterium yannicii</name>
    <dbReference type="NCBI Taxonomy" id="671622"/>
    <lineage>
        <taxon>Bacteria</taxon>
        <taxon>Bacillati</taxon>
        <taxon>Actinomycetota</taxon>
        <taxon>Actinomycetes</taxon>
        <taxon>Micrococcales</taxon>
        <taxon>Microbacteriaceae</taxon>
        <taxon>Microbacterium</taxon>
    </lineage>
</organism>
<feature type="transmembrane region" description="Helical" evidence="8">
    <location>
        <begin position="21"/>
        <end position="40"/>
    </location>
</feature>
<accession>A0ABP9MH14</accession>
<keyword evidence="7 8" id="KW-0472">Membrane</keyword>
<feature type="transmembrane region" description="Helical" evidence="8">
    <location>
        <begin position="319"/>
        <end position="339"/>
    </location>
</feature>
<evidence type="ECO:0000256" key="4">
    <source>
        <dbReference type="ARBA" id="ARBA00022679"/>
    </source>
</evidence>
<keyword evidence="11" id="KW-1185">Reference proteome</keyword>